<evidence type="ECO:0000313" key="1">
    <source>
        <dbReference type="EMBL" id="MBE1490969.1"/>
    </source>
</evidence>
<proteinExistence type="predicted"/>
<accession>A0A927MAQ7</accession>
<sequence>MIDPARVAEIIVTTAAGGRRGSGYRISDTEVLTAAHVVDGGSRILVRFDADTDREWTREAAIALTSGGDDVAILRVDAGGGIRRSEFAGIPAADAVLSCSTVGFPRWKIRDDHSRRLPDGSPSQYRDTCHLTATVALLANRREATLELAIATPPAPDPDPGRSPWEGMSGAAVFHEDRIVGVVTKHHRGDGLGRLAAGRADGWMDPVLRELMGPLTQAVLSAGGALALAAQLSWLRSIAPPTLEDRGDELAELMRFCGGDEPYVLWQGPPWSGKTALLSWFALHPPAGTRIVSFFVTSRLSGESDSDAFLASSIEQLAAIAGEEPLFPAQRSARVGHYLRLLETAARAMPLTLVVDGLDEDTGRRPSIASLLPRDVPAGVQIVVAGRESPGLPADVPAGHPLRRCRTVRLSQPRLAQDLEAAAKSELVRQLESGTESQRIVGLVTASGGSLTVADLADLAGSPRWVVEELLGSVLGRSFTFVSQIGEDPICAFAHTTLQEIAERMLGPSVTQLRVTVLDAAADRYRAAGWPDDTPDYLLRSYGRLLLRYADPQRLAAFAGDPARHDLMLRRTRSDYAATIEVTAAVDLLAEAGLLAGLAAVAAERDRIVHRGTSVPVDLPAVLARLGEPDLGESLARAVGEEIMRAYAITDLAAAVPSRAQALLTTAVGVARSIAGDRDRFEALRAIATHPAVRDDPGRSAAILAEAAGLARDSGSTEFAGRCAVLLAEAGRIAEAQEAAESLDGTWARAEVLATIAVHLTGDDRVRLAGTAERIAMSLTDDAERVSALAAVAQAWSGADLGEAARVAEACEEIARSHPYLTRADYARPGGWRVTAKYKTSLAMTYAHHFGSALRWAQELFSDRVKEAVADEERLHVDAMETLVWTMISQGLADEAVQTAAEAFDEGRAYIFSDVDPASIGETLAIALAEAGETGLAEQATRVLADPFRRASGLAATAAAHLGGERPQEARRLAAEALTIVQETEVTDADVLLSLLDALCAAEPAWVRVQARELARRPGVGAFVDRIAAVQVAAGAYADAAEIVWSIPDRWERHLAVEAVVWQLAEAGQFKQAAQMARRLKTEAEAENLRGALFSAANFLDAWRGMKAAIKHRDAAEAEHATTVALHTTWSGIDSPNPGAIAAWIRLLAQSKLLGHAAWIGPALGTFLTDRAARLAIVTDVLMDADPATGLLVADEAISAARSQGSAPDLATIARALAPHAPGRARKLAAEALTMAGDDRIRFDCALALGRGGQPQEADDMAAAITRADLRALARGEIAAWAAKDARTQATATRIAVDLLAGEHWPMALGTLGVLHPEAAIALYASLLPDAPVPRQN</sequence>
<dbReference type="Gene3D" id="2.40.10.10">
    <property type="entry name" value="Trypsin-like serine proteases"/>
    <property type="match status" value="1"/>
</dbReference>
<name>A0A927MAQ7_9ACTN</name>
<protein>
    <submittedName>
        <fullName evidence="1">Uncharacterized protein</fullName>
    </submittedName>
</protein>
<dbReference type="Proteomes" id="UP000649753">
    <property type="component" value="Unassembled WGS sequence"/>
</dbReference>
<dbReference type="Pfam" id="PF13365">
    <property type="entry name" value="Trypsin_2"/>
    <property type="match status" value="1"/>
</dbReference>
<keyword evidence="2" id="KW-1185">Reference proteome</keyword>
<dbReference type="EMBL" id="JADBEB010000001">
    <property type="protein sequence ID" value="MBE1490969.1"/>
    <property type="molecule type" value="Genomic_DNA"/>
</dbReference>
<organism evidence="1 2">
    <name type="scientific">Plantactinospora soyae</name>
    <dbReference type="NCBI Taxonomy" id="1544732"/>
    <lineage>
        <taxon>Bacteria</taxon>
        <taxon>Bacillati</taxon>
        <taxon>Actinomycetota</taxon>
        <taxon>Actinomycetes</taxon>
        <taxon>Micromonosporales</taxon>
        <taxon>Micromonosporaceae</taxon>
        <taxon>Plantactinospora</taxon>
    </lineage>
</organism>
<dbReference type="InterPro" id="IPR043504">
    <property type="entry name" value="Peptidase_S1_PA_chymotrypsin"/>
</dbReference>
<comment type="caution">
    <text evidence="1">The sequence shown here is derived from an EMBL/GenBank/DDBJ whole genome shotgun (WGS) entry which is preliminary data.</text>
</comment>
<dbReference type="SUPFAM" id="SSF50494">
    <property type="entry name" value="Trypsin-like serine proteases"/>
    <property type="match status" value="1"/>
</dbReference>
<dbReference type="RefSeq" id="WP_192770152.1">
    <property type="nucleotide sequence ID" value="NZ_JADBEB010000001.1"/>
</dbReference>
<dbReference type="InterPro" id="IPR011990">
    <property type="entry name" value="TPR-like_helical_dom_sf"/>
</dbReference>
<dbReference type="Gene3D" id="1.25.40.10">
    <property type="entry name" value="Tetratricopeptide repeat domain"/>
    <property type="match status" value="1"/>
</dbReference>
<dbReference type="InterPro" id="IPR009003">
    <property type="entry name" value="Peptidase_S1_PA"/>
</dbReference>
<gene>
    <name evidence="1" type="ORF">H4W31_006607</name>
</gene>
<evidence type="ECO:0000313" key="2">
    <source>
        <dbReference type="Proteomes" id="UP000649753"/>
    </source>
</evidence>
<reference evidence="1" key="1">
    <citation type="submission" date="2020-10" db="EMBL/GenBank/DDBJ databases">
        <title>Sequencing the genomes of 1000 actinobacteria strains.</title>
        <authorList>
            <person name="Klenk H.-P."/>
        </authorList>
    </citation>
    <scope>NUCLEOTIDE SEQUENCE</scope>
    <source>
        <strain evidence="1">DSM 46832</strain>
    </source>
</reference>